<dbReference type="AlphaFoldDB" id="A0A0F6W0M4"/>
<keyword evidence="1" id="KW-1133">Transmembrane helix</keyword>
<keyword evidence="1" id="KW-0472">Membrane</keyword>
<organism evidence="2 3">
    <name type="scientific">Sandaracinus amylolyticus</name>
    <dbReference type="NCBI Taxonomy" id="927083"/>
    <lineage>
        <taxon>Bacteria</taxon>
        <taxon>Pseudomonadati</taxon>
        <taxon>Myxococcota</taxon>
        <taxon>Polyangia</taxon>
        <taxon>Polyangiales</taxon>
        <taxon>Sandaracinaceae</taxon>
        <taxon>Sandaracinus</taxon>
    </lineage>
</organism>
<feature type="transmembrane region" description="Helical" evidence="1">
    <location>
        <begin position="107"/>
        <end position="126"/>
    </location>
</feature>
<dbReference type="KEGG" id="samy:DB32_001617"/>
<dbReference type="Pfam" id="PF19473">
    <property type="entry name" value="DUF6010"/>
    <property type="match status" value="1"/>
</dbReference>
<keyword evidence="3" id="KW-1185">Reference proteome</keyword>
<dbReference type="RefSeq" id="WP_053231807.1">
    <property type="nucleotide sequence ID" value="NZ_CP011125.1"/>
</dbReference>
<sequence length="138" mass="15116">MHRPFPSDALDYVGPAIGALVFVLVMSRVREPARREFNAVLVGGAMGVYLSGGLGVWELPFAAIGSVVAYRGLRSHRAIAVAWWMHSAWDLVHHLYGNPIWPFMETSSFGCLIFDAIIGLWFFAGAPSLPRITSTRAA</sequence>
<dbReference type="Proteomes" id="UP000034883">
    <property type="component" value="Chromosome"/>
</dbReference>
<protein>
    <submittedName>
        <fullName evidence="2">Putative integral membrane protein</fullName>
    </submittedName>
</protein>
<feature type="transmembrane region" description="Helical" evidence="1">
    <location>
        <begin position="12"/>
        <end position="30"/>
    </location>
</feature>
<name>A0A0F6W0M4_9BACT</name>
<dbReference type="InterPro" id="IPR046052">
    <property type="entry name" value="DUF6010"/>
</dbReference>
<evidence type="ECO:0000256" key="1">
    <source>
        <dbReference type="SAM" id="Phobius"/>
    </source>
</evidence>
<gene>
    <name evidence="2" type="ORF">DB32_001617</name>
</gene>
<keyword evidence="1" id="KW-0812">Transmembrane</keyword>
<reference evidence="2 3" key="1">
    <citation type="submission" date="2015-03" db="EMBL/GenBank/DDBJ databases">
        <title>Genome assembly of Sandaracinus amylolyticus DSM 53668.</title>
        <authorList>
            <person name="Sharma G."/>
            <person name="Subramanian S."/>
        </authorList>
    </citation>
    <scope>NUCLEOTIDE SEQUENCE [LARGE SCALE GENOMIC DNA]</scope>
    <source>
        <strain evidence="2 3">DSM 53668</strain>
    </source>
</reference>
<proteinExistence type="predicted"/>
<dbReference type="EMBL" id="CP011125">
    <property type="protein sequence ID" value="AKF04468.1"/>
    <property type="molecule type" value="Genomic_DNA"/>
</dbReference>
<accession>A0A0F6W0M4</accession>
<feature type="transmembrane region" description="Helical" evidence="1">
    <location>
        <begin position="37"/>
        <end position="57"/>
    </location>
</feature>
<evidence type="ECO:0000313" key="3">
    <source>
        <dbReference type="Proteomes" id="UP000034883"/>
    </source>
</evidence>
<dbReference type="OrthoDB" id="582306at2"/>
<evidence type="ECO:0000313" key="2">
    <source>
        <dbReference type="EMBL" id="AKF04468.1"/>
    </source>
</evidence>